<evidence type="ECO:0000256" key="3">
    <source>
        <dbReference type="SAM" id="MobiDB-lite"/>
    </source>
</evidence>
<feature type="compositionally biased region" description="Acidic residues" evidence="3">
    <location>
        <begin position="112"/>
        <end position="122"/>
    </location>
</feature>
<feature type="region of interest" description="Disordered" evidence="3">
    <location>
        <begin position="94"/>
        <end position="122"/>
    </location>
</feature>
<keyword evidence="1" id="KW-0328">Glycosyltransferase</keyword>
<comment type="caution">
    <text evidence="4">The sequence shown here is derived from an EMBL/GenBank/DDBJ whole genome shotgun (WGS) entry which is preliminary data.</text>
</comment>
<evidence type="ECO:0000313" key="4">
    <source>
        <dbReference type="EMBL" id="GJT82377.1"/>
    </source>
</evidence>
<keyword evidence="5" id="KW-1185">Reference proteome</keyword>
<dbReference type="EMBL" id="BQNB010019162">
    <property type="protein sequence ID" value="GJT82377.1"/>
    <property type="molecule type" value="Genomic_DNA"/>
</dbReference>
<reference evidence="4" key="2">
    <citation type="submission" date="2022-01" db="EMBL/GenBank/DDBJ databases">
        <authorList>
            <person name="Yamashiro T."/>
            <person name="Shiraishi A."/>
            <person name="Satake H."/>
            <person name="Nakayama K."/>
        </authorList>
    </citation>
    <scope>NUCLEOTIDE SEQUENCE</scope>
</reference>
<feature type="compositionally biased region" description="Polar residues" evidence="3">
    <location>
        <begin position="98"/>
        <end position="111"/>
    </location>
</feature>
<sequence>MDKEATSHEWSESYSLGRRLLCENLSLILTNTFKDTSDELKDDSNLVNIPTIEEFLYTDISLHGLVRGENMELGHDSDTDDQIKNVVELAKALASMTGEPTKTLSPQNSDGMTEEMGESSGA</sequence>
<name>A0ABQ5H564_9ASTR</name>
<dbReference type="PANTHER" id="PTHR46039">
    <property type="entry name" value="SUCROSE-PHOSPHATE SYNTHASE 3-RELATED"/>
    <property type="match status" value="1"/>
</dbReference>
<dbReference type="Gene3D" id="3.40.50.2000">
    <property type="entry name" value="Glycogen Phosphorylase B"/>
    <property type="match status" value="1"/>
</dbReference>
<evidence type="ECO:0000313" key="5">
    <source>
        <dbReference type="Proteomes" id="UP001151760"/>
    </source>
</evidence>
<gene>
    <name evidence="4" type="ORF">Tco_1056719</name>
</gene>
<evidence type="ECO:0000256" key="2">
    <source>
        <dbReference type="ARBA" id="ARBA00022679"/>
    </source>
</evidence>
<dbReference type="Proteomes" id="UP001151760">
    <property type="component" value="Unassembled WGS sequence"/>
</dbReference>
<reference evidence="4" key="1">
    <citation type="journal article" date="2022" name="Int. J. Mol. Sci.">
        <title>Draft Genome of Tanacetum Coccineum: Genomic Comparison of Closely Related Tanacetum-Family Plants.</title>
        <authorList>
            <person name="Yamashiro T."/>
            <person name="Shiraishi A."/>
            <person name="Nakayama K."/>
            <person name="Satake H."/>
        </authorList>
    </citation>
    <scope>NUCLEOTIDE SEQUENCE</scope>
</reference>
<proteinExistence type="predicted"/>
<accession>A0ABQ5H564</accession>
<dbReference type="PANTHER" id="PTHR46039:SF5">
    <property type="entry name" value="SUCROSE-PHOSPHATE SYNTHASE 3-RELATED"/>
    <property type="match status" value="1"/>
</dbReference>
<evidence type="ECO:0000256" key="1">
    <source>
        <dbReference type="ARBA" id="ARBA00022676"/>
    </source>
</evidence>
<organism evidence="4 5">
    <name type="scientific">Tanacetum coccineum</name>
    <dbReference type="NCBI Taxonomy" id="301880"/>
    <lineage>
        <taxon>Eukaryota</taxon>
        <taxon>Viridiplantae</taxon>
        <taxon>Streptophyta</taxon>
        <taxon>Embryophyta</taxon>
        <taxon>Tracheophyta</taxon>
        <taxon>Spermatophyta</taxon>
        <taxon>Magnoliopsida</taxon>
        <taxon>eudicotyledons</taxon>
        <taxon>Gunneridae</taxon>
        <taxon>Pentapetalae</taxon>
        <taxon>asterids</taxon>
        <taxon>campanulids</taxon>
        <taxon>Asterales</taxon>
        <taxon>Asteraceae</taxon>
        <taxon>Asteroideae</taxon>
        <taxon>Anthemideae</taxon>
        <taxon>Anthemidinae</taxon>
        <taxon>Tanacetum</taxon>
    </lineage>
</organism>
<protein>
    <submittedName>
        <fullName evidence="4">Uncharacterized protein</fullName>
    </submittedName>
</protein>
<keyword evidence="2" id="KW-0808">Transferase</keyword>
<dbReference type="InterPro" id="IPR044161">
    <property type="entry name" value="SPS"/>
</dbReference>